<evidence type="ECO:0000256" key="18">
    <source>
        <dbReference type="ARBA" id="ARBA00068368"/>
    </source>
</evidence>
<evidence type="ECO:0000256" key="6">
    <source>
        <dbReference type="ARBA" id="ARBA00022553"/>
    </source>
</evidence>
<dbReference type="CDD" id="cd03263">
    <property type="entry name" value="ABC_subfamily_A"/>
    <property type="match status" value="2"/>
</dbReference>
<keyword evidence="9" id="KW-0547">Nucleotide-binding</keyword>
<reference evidence="23" key="4">
    <citation type="submission" date="2025-09" db="UniProtKB">
        <authorList>
            <consortium name="Ensembl"/>
        </authorList>
    </citation>
    <scope>IDENTIFICATION</scope>
    <source>
        <strain evidence="23">HSOK</strain>
    </source>
</reference>
<dbReference type="GO" id="GO:0140359">
    <property type="term" value="F:ABC-type transporter activity"/>
    <property type="evidence" value="ECO:0007669"/>
    <property type="project" value="InterPro"/>
</dbReference>
<dbReference type="Gene3D" id="3.40.50.300">
    <property type="entry name" value="P-loop containing nucleotide triphosphate hydrolases"/>
    <property type="match status" value="2"/>
</dbReference>
<reference key="1">
    <citation type="journal article" date="2007" name="Nature">
        <title>The medaka draft genome and insights into vertebrate genome evolution.</title>
        <authorList>
            <person name="Kasahara M."/>
            <person name="Naruse K."/>
            <person name="Sasaki S."/>
            <person name="Nakatani Y."/>
            <person name="Qu W."/>
            <person name="Ahsan B."/>
            <person name="Yamada T."/>
            <person name="Nagayasu Y."/>
            <person name="Doi K."/>
            <person name="Kasai Y."/>
            <person name="Jindo T."/>
            <person name="Kobayashi D."/>
            <person name="Shimada A."/>
            <person name="Toyoda A."/>
            <person name="Kuroki Y."/>
            <person name="Fujiyama A."/>
            <person name="Sasaki T."/>
            <person name="Shimizu A."/>
            <person name="Asakawa S."/>
            <person name="Shimizu N."/>
            <person name="Hashimoto S."/>
            <person name="Yang J."/>
            <person name="Lee Y."/>
            <person name="Matsushima K."/>
            <person name="Sugano S."/>
            <person name="Sakaizumi M."/>
            <person name="Narita T."/>
            <person name="Ohishi K."/>
            <person name="Haga S."/>
            <person name="Ohta F."/>
            <person name="Nomoto H."/>
            <person name="Nogata K."/>
            <person name="Morishita T."/>
            <person name="Endo T."/>
            <person name="Shin-I T."/>
            <person name="Takeda H."/>
            <person name="Morishita S."/>
            <person name="Kohara Y."/>
        </authorList>
    </citation>
    <scope>NUCLEOTIDE SEQUENCE [LARGE SCALE GENOMIC DNA]</scope>
    <source>
        <strain>Hd-rR</strain>
    </source>
</reference>
<evidence type="ECO:0000256" key="14">
    <source>
        <dbReference type="ARBA" id="ARBA00023136"/>
    </source>
</evidence>
<evidence type="ECO:0000256" key="21">
    <source>
        <dbReference type="SAM" id="Phobius"/>
    </source>
</evidence>
<dbReference type="InterPro" id="IPR017871">
    <property type="entry name" value="ABC_transporter-like_CS"/>
</dbReference>
<dbReference type="InterPro" id="IPR026082">
    <property type="entry name" value="ABCA"/>
</dbReference>
<feature type="domain" description="ABC transporter" evidence="22">
    <location>
        <begin position="924"/>
        <end position="1155"/>
    </location>
</feature>
<keyword evidence="6" id="KW-0597">Phosphoprotein</keyword>
<evidence type="ECO:0000256" key="10">
    <source>
        <dbReference type="ARBA" id="ARBA00022753"/>
    </source>
</evidence>
<reference evidence="23 24" key="2">
    <citation type="submission" date="2017-04" db="EMBL/GenBank/DDBJ databases">
        <title>CpG methylation of centromeres and impact of large insertions on vertebrate speciation.</title>
        <authorList>
            <person name="Ichikawa K."/>
            <person name="Yoshimura J."/>
            <person name="Morishita S."/>
        </authorList>
    </citation>
    <scope>NUCLEOTIDE SEQUENCE</scope>
    <source>
        <strain evidence="23 24">HSOK</strain>
    </source>
</reference>
<feature type="transmembrane region" description="Helical" evidence="21">
    <location>
        <begin position="1815"/>
        <end position="1840"/>
    </location>
</feature>
<keyword evidence="4" id="KW-0813">Transport</keyword>
<evidence type="ECO:0000256" key="8">
    <source>
        <dbReference type="ARBA" id="ARBA00022737"/>
    </source>
</evidence>
<dbReference type="InterPro" id="IPR003593">
    <property type="entry name" value="AAA+_ATPase"/>
</dbReference>
<keyword evidence="16" id="KW-0458">Lysosome</keyword>
<dbReference type="PANTHER" id="PTHR19229:SF36">
    <property type="entry name" value="ATP-BINDING CASSETTE SUB-FAMILY A MEMBER 2"/>
    <property type="match status" value="1"/>
</dbReference>
<dbReference type="Pfam" id="PF23321">
    <property type="entry name" value="R1_ABCA1"/>
    <property type="match status" value="1"/>
</dbReference>
<evidence type="ECO:0000259" key="22">
    <source>
        <dbReference type="PROSITE" id="PS50893"/>
    </source>
</evidence>
<proteinExistence type="inferred from homology"/>
<dbReference type="SUPFAM" id="SSF52540">
    <property type="entry name" value="P-loop containing nucleoside triphosphate hydrolases"/>
    <property type="match status" value="2"/>
</dbReference>
<feature type="transmembrane region" description="Helical" evidence="21">
    <location>
        <begin position="1784"/>
        <end position="1803"/>
    </location>
</feature>
<dbReference type="GO" id="GO:0005765">
    <property type="term" value="C:lysosomal membrane"/>
    <property type="evidence" value="ECO:0007669"/>
    <property type="project" value="UniProtKB-SubCell"/>
</dbReference>
<accession>A0A3P9H364</accession>
<protein>
    <recommendedName>
        <fullName evidence="18">ATP-binding cassette sub-family A member 2</fullName>
    </recommendedName>
    <alternativeName>
        <fullName evidence="19">ATP-binding cassette transporter 2</fullName>
    </alternativeName>
</protein>
<sequence>MGFLHQLHLLLWKNVSLKRRGPWVLAFEIFIPLVLFFILLGLRQKKPAIPVKEAFYSAAPLTSAGIIPIMQSLCPDGQRDEFGFLQYKNSTVTQLLERLSQVVEQNRLFTSDRPGLGQDLENLQQHLEGLGSTPFPPDYNFSKSPGLTGSPKAVMTLCLPQGVLLTGSMLELLTCGERGAAELRKVLLLPEEQQPALEAYRSSVCREGQGQRSQRFRQLSQELREQINTQSLTEKLHLEQPSFLAALSPAHLAAMLKDLADVERLLKDLDLLSALARLLPKGACAGQKSASSIANGTWPLNATTWGPNTTDASTEEGNQGEHADRKEEAENPRSQFSAFVQLWAGLQPILCGNNRIIEPEALKQGNMSSLGFTSKEQRNLGLLVHLMTANPKILYSPIGSQVDKVIQKANETFAFIGNVTHYARVWLNISAQLRTFLEEGRLQGHLKWLQQLSSELQQHPQLLNGTDSELMQGLLDGNYTIPNTSTLLEQLDTIDNAACGWSHFMSKVSVDVFKGFPDEDSIVNYTLNQAYQDNVSVFASVIFQTNKDGTLPPHVLYKIRQNSSFTEKTNEIRRAYWRPGPNTGGKFYFLYGFVWIQDMMERAIINTFVGHDVVEPGNYVQMFPYPCYTRDDFLFVIEHMMPLCMVISWVYSVAMMIQHIVAEKEHRLKEVMKMMGLNNAVHWVAWFITGFVQLSISVTALTAILKYGRVLLHSDPLIIWLFLTIYAVATIMFCFLVSVIYSKAKLASACGGIIYFLSYVPYMYVAIREEVAHDKITAFEKCIASLMSTTAFGLGSKYFALYEVAGVGIQWRTISQSPVEGDDFNLGLSMMMLIIDAAVYGVLTWYIEAVHPGMYGLPRPWYFPLQRSYWSGSGRVETWEWPWCGGGATRLSVMEEDQACAMDQRRSEEMRGIEEEPSHLPLVVCIDKLTKVYKNGSKLALNKLSLNLHENQVVSFLGHNGAGKTTTMSILTGLFPPTSGSATIYGHDIRTEMERIRQNLGMCPQHNVLFDKLSVEEHLWFYSRLKGMAEEDIRKEMDKMIADLELSNKRHSLVQTLSGGMKRKLSVAIAFVGGSRAVILDEPTAGVDPYARRAIWDLILKYKQGRTILLSTHHMDEADLLGDRIAIISHGKLKCCGSPLFLRSTYGDGYKLTLVKKQPEGRGSPSSAQSPCSETRVTKFIQQFVASCLLVSDSNTELSYVLPSEAVKKGCFERLFQALEQNLTSLALTSFGVMDTTLEEVFLKVSEEDQSLENSDAGTFLPMEPPQPEMELNNLLLCSKLSQSQSSLKSSSSVGSVRGDEGGLFADFYGDYCPLFDTAQESDSASLRGKGGKASLGCFKLDGWWLKLSQFHGLLIKRFHCAKRNTKGLFSQILLPAFFVCVAMTVALSVPEIGDLPPLILSPSQYHNYTQPRGNFIPYANEERPQNKLSPDASTQKIINTLRLPSGVGATCVLKTPFNSTLDQLAQTLNPSANNSKTLAAQYFDSMCLDSFTQGVPLSNFVPPPPSPAPSDDPDPRFVDGLWNFTLPPPTVREPVTSPPTLPLSIHEPVRCTCSMQGTGFSCPSGVGGRPPLVKVVTGDILVDITGRNVSEYLLFTSDRLRLHRYGGLTVGNIQKSVPASFGRKIPPMVRKIAVRRSAQALYNNKGYHSMPTYLNVLNNAILRANLPPSKGNPAAYGITLTNHPMNRTSASLSLDYLLQGTDVVIAIFIIVAMSFVPASFVVFLVAEKSTKAKHLQFVSGCDPVIYWLANYIWDMLNYLVPATCCIIILFVFDLPAYTSPTNFPAVLSLFLLYGWSITPIMYPASFWFEVPSTAYVFLIVINLFIGITATVATFLLQLFEHDKDLKKVNSYLKSCFLIFPNYNLGHGLMEMAYNEYINEYYAKIGQFDKMKSPFEWDIVTRGLVAMTIEGFVGFLITILCQYNFLRKPPRVPVSCQPIDDDDVDVACERQRVLRGDADSDMLKIENMTKVYKSRKMGRIQAVDRLCLGVRPGECFGLLGVNGAGKTTTFKMLTGDECTTGGEAFINGHSILKDLLRVQQSIGYCPQFDALFDDMTAREHLQLYTRLRGVPWKDQAKVVEWALEKLELSKYADRPAGTYSGGNKRKLSTAIALIGFPPLIFLDEPTTGMDPKARRFLWNLILDIIKTGRSVVLTSHSMEECEALCTRLGIMVNGRFKCLGSIQHLKNRFGDGYMITVRTKSSVNVKEVVRFFNRNFPEAVLKERHHTKVQYQLKSERISLAQVFSKMEQVMEVLGIEDYSVSQTTLDNVFVNFAKKQSDNLEQQVVSLPGGGQSPLQRILSLLKSRPANTELSALISEAPDELESDDDEGLISFEEERAQLSFSTDTLC</sequence>
<evidence type="ECO:0000256" key="9">
    <source>
        <dbReference type="ARBA" id="ARBA00022741"/>
    </source>
</evidence>
<keyword evidence="11" id="KW-0067">ATP-binding</keyword>
<dbReference type="PANTHER" id="PTHR19229">
    <property type="entry name" value="ATP-BINDING CASSETTE TRANSPORTER SUBFAMILY A ABCA"/>
    <property type="match status" value="1"/>
</dbReference>
<dbReference type="PROSITE" id="PS00211">
    <property type="entry name" value="ABC_TRANSPORTER_1"/>
    <property type="match status" value="1"/>
</dbReference>
<feature type="compositionally biased region" description="Polar residues" evidence="20">
    <location>
        <begin position="296"/>
        <end position="317"/>
    </location>
</feature>
<keyword evidence="8" id="KW-0677">Repeat</keyword>
<keyword evidence="15" id="KW-0325">Glycoprotein</keyword>
<evidence type="ECO:0000313" key="23">
    <source>
        <dbReference type="Ensembl" id="ENSORLP00015002247.1"/>
    </source>
</evidence>
<keyword evidence="5" id="KW-0488">Methylation</keyword>
<keyword evidence="14 21" id="KW-0472">Membrane</keyword>
<comment type="subcellular location">
    <subcellularLocation>
        <location evidence="2">Endosome membrane</location>
    </subcellularLocation>
    <subcellularLocation>
        <location evidence="1">Lysosome membrane</location>
        <topology evidence="1">Multi-pass membrane protein</topology>
    </subcellularLocation>
</comment>
<dbReference type="PROSITE" id="PS50893">
    <property type="entry name" value="ABC_TRANSPORTER_2"/>
    <property type="match status" value="2"/>
</dbReference>
<reference evidence="23" key="3">
    <citation type="submission" date="2025-08" db="UniProtKB">
        <authorList>
            <consortium name="Ensembl"/>
        </authorList>
    </citation>
    <scope>IDENTIFICATION</scope>
    <source>
        <strain evidence="23">HSOK</strain>
    </source>
</reference>
<dbReference type="Proteomes" id="UP000265200">
    <property type="component" value="Chromosome 9"/>
</dbReference>
<dbReference type="GO" id="GO:0016887">
    <property type="term" value="F:ATP hydrolysis activity"/>
    <property type="evidence" value="ECO:0007669"/>
    <property type="project" value="InterPro"/>
</dbReference>
<feature type="transmembrane region" description="Helical" evidence="21">
    <location>
        <begin position="1757"/>
        <end position="1778"/>
    </location>
</feature>
<dbReference type="InterPro" id="IPR027417">
    <property type="entry name" value="P-loop_NTPase"/>
</dbReference>
<dbReference type="GO" id="GO:0010008">
    <property type="term" value="C:endosome membrane"/>
    <property type="evidence" value="ECO:0007669"/>
    <property type="project" value="UniProtKB-SubCell"/>
</dbReference>
<keyword evidence="7 21" id="KW-0812">Transmembrane</keyword>
<feature type="transmembrane region" description="Helical" evidence="21">
    <location>
        <begin position="20"/>
        <end position="42"/>
    </location>
</feature>
<feature type="transmembrane region" description="Helical" evidence="21">
    <location>
        <begin position="717"/>
        <end position="739"/>
    </location>
</feature>
<dbReference type="GO" id="GO:0005524">
    <property type="term" value="F:ATP binding"/>
    <property type="evidence" value="ECO:0007669"/>
    <property type="project" value="UniProtKB-KW"/>
</dbReference>
<evidence type="ECO:0000256" key="12">
    <source>
        <dbReference type="ARBA" id="ARBA00022967"/>
    </source>
</evidence>
<feature type="transmembrane region" description="Helical" evidence="21">
    <location>
        <begin position="746"/>
        <end position="767"/>
    </location>
</feature>
<evidence type="ECO:0000256" key="19">
    <source>
        <dbReference type="ARBA" id="ARBA00083139"/>
    </source>
</evidence>
<dbReference type="Ensembl" id="ENSORLT00015011296.1">
    <property type="protein sequence ID" value="ENSORLP00015002247.1"/>
    <property type="gene ID" value="ENSORLG00015002952.1"/>
</dbReference>
<evidence type="ECO:0000256" key="3">
    <source>
        <dbReference type="ARBA" id="ARBA00008869"/>
    </source>
</evidence>
<feature type="transmembrane region" description="Helical" evidence="21">
    <location>
        <begin position="826"/>
        <end position="847"/>
    </location>
</feature>
<evidence type="ECO:0000256" key="5">
    <source>
        <dbReference type="ARBA" id="ARBA00022481"/>
    </source>
</evidence>
<feature type="transmembrane region" description="Helical" evidence="21">
    <location>
        <begin position="1704"/>
        <end position="1727"/>
    </location>
</feature>
<feature type="transmembrane region" description="Helical" evidence="21">
    <location>
        <begin position="54"/>
        <end position="73"/>
    </location>
</feature>
<dbReference type="Pfam" id="PF00005">
    <property type="entry name" value="ABC_tran"/>
    <property type="match status" value="2"/>
</dbReference>
<feature type="region of interest" description="Disordered" evidence="20">
    <location>
        <begin position="296"/>
        <end position="331"/>
    </location>
</feature>
<feature type="transmembrane region" description="Helical" evidence="21">
    <location>
        <begin position="683"/>
        <end position="705"/>
    </location>
</feature>
<feature type="domain" description="ABC transporter" evidence="22">
    <location>
        <begin position="1963"/>
        <end position="2198"/>
    </location>
</feature>
<evidence type="ECO:0000313" key="24">
    <source>
        <dbReference type="Proteomes" id="UP000265200"/>
    </source>
</evidence>
<evidence type="ECO:0000256" key="4">
    <source>
        <dbReference type="ARBA" id="ARBA00022448"/>
    </source>
</evidence>
<dbReference type="Pfam" id="PF12698">
    <property type="entry name" value="ABC2_membrane_3"/>
    <property type="match status" value="2"/>
</dbReference>
<keyword evidence="12" id="KW-1278">Translocase</keyword>
<feature type="compositionally biased region" description="Basic and acidic residues" evidence="20">
    <location>
        <begin position="319"/>
        <end position="331"/>
    </location>
</feature>
<keyword evidence="10" id="KW-0967">Endosome</keyword>
<dbReference type="InterPro" id="IPR003439">
    <property type="entry name" value="ABC_transporter-like_ATP-bd"/>
</dbReference>
<dbReference type="FunFam" id="3.40.50.300:FF:000511">
    <property type="entry name" value="ATP-binding cassette, sub-family A (ABC1), member 2"/>
    <property type="match status" value="1"/>
</dbReference>
<dbReference type="SMART" id="SM00382">
    <property type="entry name" value="AAA"/>
    <property type="match status" value="2"/>
</dbReference>
<evidence type="ECO:0000256" key="2">
    <source>
        <dbReference type="ARBA" id="ARBA00004608"/>
    </source>
</evidence>
<dbReference type="GO" id="GO:0051247">
    <property type="term" value="P:positive regulation of protein metabolic process"/>
    <property type="evidence" value="ECO:0007669"/>
    <property type="project" value="UniProtKB-ARBA"/>
</dbReference>
<comment type="similarity">
    <text evidence="3">Belongs to the ABC transporter superfamily. ABCA family.</text>
</comment>
<dbReference type="InterPro" id="IPR013525">
    <property type="entry name" value="ABC2_TM"/>
</dbReference>
<keyword evidence="13 21" id="KW-1133">Transmembrane helix</keyword>
<evidence type="ECO:0000256" key="15">
    <source>
        <dbReference type="ARBA" id="ARBA00023180"/>
    </source>
</evidence>
<dbReference type="GO" id="GO:0010556">
    <property type="term" value="P:regulation of macromolecule biosynthetic process"/>
    <property type="evidence" value="ECO:0007669"/>
    <property type="project" value="UniProtKB-ARBA"/>
</dbReference>
<feature type="transmembrane region" description="Helical" evidence="21">
    <location>
        <begin position="1899"/>
        <end position="1921"/>
    </location>
</feature>
<evidence type="ECO:0000256" key="17">
    <source>
        <dbReference type="ARBA" id="ARBA00059684"/>
    </source>
</evidence>
<name>A0A3P9H364_ORYLA</name>
<evidence type="ECO:0000256" key="1">
    <source>
        <dbReference type="ARBA" id="ARBA00004155"/>
    </source>
</evidence>
<organism evidence="23 24">
    <name type="scientific">Oryzias latipes</name>
    <name type="common">Japanese rice fish</name>
    <name type="synonym">Japanese killifish</name>
    <dbReference type="NCBI Taxonomy" id="8090"/>
    <lineage>
        <taxon>Eukaryota</taxon>
        <taxon>Metazoa</taxon>
        <taxon>Chordata</taxon>
        <taxon>Craniata</taxon>
        <taxon>Vertebrata</taxon>
        <taxon>Euteleostomi</taxon>
        <taxon>Actinopterygii</taxon>
        <taxon>Neopterygii</taxon>
        <taxon>Teleostei</taxon>
        <taxon>Neoteleostei</taxon>
        <taxon>Acanthomorphata</taxon>
        <taxon>Ovalentaria</taxon>
        <taxon>Atherinomorphae</taxon>
        <taxon>Beloniformes</taxon>
        <taxon>Adrianichthyidae</taxon>
        <taxon>Oryziinae</taxon>
        <taxon>Oryzias</taxon>
    </lineage>
</organism>
<feature type="transmembrane region" description="Helical" evidence="21">
    <location>
        <begin position="640"/>
        <end position="662"/>
    </location>
</feature>
<evidence type="ECO:0000256" key="13">
    <source>
        <dbReference type="ARBA" id="ARBA00022989"/>
    </source>
</evidence>
<evidence type="ECO:0000256" key="7">
    <source>
        <dbReference type="ARBA" id="ARBA00022692"/>
    </source>
</evidence>
<evidence type="ECO:0000256" key="16">
    <source>
        <dbReference type="ARBA" id="ARBA00023228"/>
    </source>
</evidence>
<evidence type="ECO:0000256" key="20">
    <source>
        <dbReference type="SAM" id="MobiDB-lite"/>
    </source>
</evidence>
<dbReference type="InterPro" id="IPR056264">
    <property type="entry name" value="R2_ABCA1-4-like"/>
</dbReference>
<evidence type="ECO:0000256" key="11">
    <source>
        <dbReference type="ARBA" id="ARBA00022840"/>
    </source>
</evidence>
<comment type="function">
    <text evidence="17">Probable lipid transporter that modulates cholesterol sequestration in the late endosome/lysosome by regulating the intracellular sphingolipid metabolism, in turn participates in cholesterol homeostasis. May alter the transbilayer distribution of ceramide in the intraluminal membrane lipid bilayer, favoring its retention in the outer leaflet that results in increased acid ceramidase activity in the late endosome/lysosome, facilitating ceramide deacylation to sphingosine leading to the sequestration of free cholesterol in lysosomes. In addition regulates amyloid-beta production either by activating a signaling pathway that regulates amyloid precursor protein transcription through the modulation of sphingolipid metabolism or through its role in gamma-secretase processing of APP. May play a role in myelin formation.</text>
</comment>
<dbReference type="FunFam" id="3.40.50.300:FF:000612">
    <property type="entry name" value="ATP-binding cassette, sub-family A (ABC1), member 2"/>
    <property type="match status" value="1"/>
</dbReference>